<proteinExistence type="predicted"/>
<dbReference type="Pfam" id="PF07690">
    <property type="entry name" value="MFS_1"/>
    <property type="match status" value="1"/>
</dbReference>
<keyword evidence="4 5" id="KW-0472">Membrane</keyword>
<feature type="transmembrane region" description="Helical" evidence="5">
    <location>
        <begin position="348"/>
        <end position="371"/>
    </location>
</feature>
<feature type="transmembrane region" description="Helical" evidence="5">
    <location>
        <begin position="462"/>
        <end position="487"/>
    </location>
</feature>
<feature type="transmembrane region" description="Helical" evidence="5">
    <location>
        <begin position="391"/>
        <end position="412"/>
    </location>
</feature>
<dbReference type="InterPro" id="IPR011701">
    <property type="entry name" value="MFS"/>
</dbReference>
<feature type="transmembrane region" description="Helical" evidence="5">
    <location>
        <begin position="230"/>
        <end position="249"/>
    </location>
</feature>
<keyword evidence="3 5" id="KW-1133">Transmembrane helix</keyword>
<evidence type="ECO:0000256" key="2">
    <source>
        <dbReference type="ARBA" id="ARBA00022692"/>
    </source>
</evidence>
<accession>A0A3M7FLU6</accession>
<evidence type="ECO:0000256" key="4">
    <source>
        <dbReference type="ARBA" id="ARBA00023136"/>
    </source>
</evidence>
<feature type="transmembrane region" description="Helical" evidence="5">
    <location>
        <begin position="433"/>
        <end position="456"/>
    </location>
</feature>
<dbReference type="Gene3D" id="1.20.1250.20">
    <property type="entry name" value="MFS general substrate transporter like domains"/>
    <property type="match status" value="1"/>
</dbReference>
<name>A0A3M7FLU6_HORWE</name>
<feature type="transmembrane region" description="Helical" evidence="5">
    <location>
        <begin position="255"/>
        <end position="274"/>
    </location>
</feature>
<dbReference type="Proteomes" id="UP000281468">
    <property type="component" value="Unassembled WGS sequence"/>
</dbReference>
<dbReference type="EMBL" id="QWIQ01000396">
    <property type="protein sequence ID" value="RMY89627.1"/>
    <property type="molecule type" value="Genomic_DNA"/>
</dbReference>
<dbReference type="SUPFAM" id="SSF103473">
    <property type="entry name" value="MFS general substrate transporter"/>
    <property type="match status" value="1"/>
</dbReference>
<dbReference type="GO" id="GO:0005886">
    <property type="term" value="C:plasma membrane"/>
    <property type="evidence" value="ECO:0007669"/>
    <property type="project" value="TreeGrafter"/>
</dbReference>
<feature type="transmembrane region" description="Helical" evidence="5">
    <location>
        <begin position="165"/>
        <end position="184"/>
    </location>
</feature>
<feature type="transmembrane region" description="Helical" evidence="5">
    <location>
        <begin position="530"/>
        <end position="550"/>
    </location>
</feature>
<dbReference type="PANTHER" id="PTHR23502:SF164">
    <property type="entry name" value="MAJOR FACILITATOR SUPERFAMILY (MFS) PROFILE DOMAIN-CONTAINING PROTEIN"/>
    <property type="match status" value="1"/>
</dbReference>
<evidence type="ECO:0008006" key="8">
    <source>
        <dbReference type="Google" id="ProtNLM"/>
    </source>
</evidence>
<feature type="transmembrane region" description="Helical" evidence="5">
    <location>
        <begin position="499"/>
        <end position="518"/>
    </location>
</feature>
<dbReference type="PANTHER" id="PTHR23502">
    <property type="entry name" value="MAJOR FACILITATOR SUPERFAMILY"/>
    <property type="match status" value="1"/>
</dbReference>
<gene>
    <name evidence="6" type="ORF">D0862_10166</name>
</gene>
<dbReference type="InterPro" id="IPR036259">
    <property type="entry name" value="MFS_trans_sf"/>
</dbReference>
<dbReference type="GO" id="GO:0022857">
    <property type="term" value="F:transmembrane transporter activity"/>
    <property type="evidence" value="ECO:0007669"/>
    <property type="project" value="InterPro"/>
</dbReference>
<evidence type="ECO:0000313" key="6">
    <source>
        <dbReference type="EMBL" id="RMY89627.1"/>
    </source>
</evidence>
<sequence>MSDKAGMAYVEDVEDGIKPVTDDPVMGTTKIEGGDDVILVPAPSADPRDPLNLPKWRKALFVVLTSICKYRGHIHIWMGLTIRSFGSRAEYHPRSWRPTDLLYSGILKGWCHVRRHYCTHDLSDDVSCSIFEVYACKPLTKIGCRFMGVGNLICMPIALAVGRRPVYLFSLALLIASSVLAAYAKDYNWHLGARMAMGLAVGNSEALVPMMISEIHFIHERAQHLMWQSAIQTSVAAVLILCASPIAGAVGPGNWYNLGAALSAATLLLSIPFVPESRYERSLQAYGQAQVSPGSKDEEEYRPVRLSERPALDLTQYKPRTLWSDMRLKTGKTDVWEGIFCVRNTFQILLFPNVLWAFCLNGLTIGTNVSIGTTFGTVMTSVYGWPDRSSSYVNAGQIVVAIVGLPILGYGSDKLITWKASRNKGVHEPESRLMLLGLPLSVGVLGAVIYGQAAAYPEKLHWFAIVAAIAMYYFAFVGGNIAAITYLLDSYPARAGPCLIVITAFRGFVSFGVSYGISDFIESHGYDGCFGTFGGLTAAFAILAIPIYFFGKRIRRFTGKWSVKEKPTRPSMAR</sequence>
<dbReference type="AlphaFoldDB" id="A0A3M7FLU6"/>
<evidence type="ECO:0000256" key="3">
    <source>
        <dbReference type="ARBA" id="ARBA00022989"/>
    </source>
</evidence>
<protein>
    <recommendedName>
        <fullName evidence="8">Major facilitator superfamily (MFS) profile domain-containing protein</fullName>
    </recommendedName>
</protein>
<reference evidence="6 7" key="1">
    <citation type="journal article" date="2018" name="BMC Genomics">
        <title>Genomic evidence for intraspecific hybridization in a clonal and extremely halotolerant yeast.</title>
        <authorList>
            <person name="Gostincar C."/>
            <person name="Stajich J.E."/>
            <person name="Zupancic J."/>
            <person name="Zalar P."/>
            <person name="Gunde-Cimerman N."/>
        </authorList>
    </citation>
    <scope>NUCLEOTIDE SEQUENCE [LARGE SCALE GENOMIC DNA]</scope>
    <source>
        <strain evidence="6 7">EXF-171</strain>
    </source>
</reference>
<organism evidence="6 7">
    <name type="scientific">Hortaea werneckii</name>
    <name type="common">Black yeast</name>
    <name type="synonym">Cladosporium werneckii</name>
    <dbReference type="NCBI Taxonomy" id="91943"/>
    <lineage>
        <taxon>Eukaryota</taxon>
        <taxon>Fungi</taxon>
        <taxon>Dikarya</taxon>
        <taxon>Ascomycota</taxon>
        <taxon>Pezizomycotina</taxon>
        <taxon>Dothideomycetes</taxon>
        <taxon>Dothideomycetidae</taxon>
        <taxon>Mycosphaerellales</taxon>
        <taxon>Teratosphaeriaceae</taxon>
        <taxon>Hortaea</taxon>
    </lineage>
</organism>
<evidence type="ECO:0000313" key="7">
    <source>
        <dbReference type="Proteomes" id="UP000281468"/>
    </source>
</evidence>
<comment type="caution">
    <text evidence="6">The sequence shown here is derived from an EMBL/GenBank/DDBJ whole genome shotgun (WGS) entry which is preliminary data.</text>
</comment>
<evidence type="ECO:0000256" key="5">
    <source>
        <dbReference type="SAM" id="Phobius"/>
    </source>
</evidence>
<comment type="subcellular location">
    <subcellularLocation>
        <location evidence="1">Membrane</location>
        <topology evidence="1">Multi-pass membrane protein</topology>
    </subcellularLocation>
</comment>
<evidence type="ECO:0000256" key="1">
    <source>
        <dbReference type="ARBA" id="ARBA00004141"/>
    </source>
</evidence>
<keyword evidence="2 5" id="KW-0812">Transmembrane</keyword>